<dbReference type="Gene3D" id="3.90.1150.10">
    <property type="entry name" value="Aspartate Aminotransferase, domain 1"/>
    <property type="match status" value="1"/>
</dbReference>
<dbReference type="OrthoDB" id="2161780at2759"/>
<name>A0A318ZB57_9EURO</name>
<keyword evidence="5 7" id="KW-0456">Lyase</keyword>
<comment type="similarity">
    <text evidence="2 7">Belongs to the group II decarboxylase family.</text>
</comment>
<keyword evidence="3" id="KW-0210">Decarboxylase</keyword>
<dbReference type="GO" id="GO:0030170">
    <property type="term" value="F:pyridoxal phosphate binding"/>
    <property type="evidence" value="ECO:0007669"/>
    <property type="project" value="InterPro"/>
</dbReference>
<organism evidence="8 9">
    <name type="scientific">Aspergillus saccharolyticus JOP 1030-1</name>
    <dbReference type="NCBI Taxonomy" id="1450539"/>
    <lineage>
        <taxon>Eukaryota</taxon>
        <taxon>Fungi</taxon>
        <taxon>Dikarya</taxon>
        <taxon>Ascomycota</taxon>
        <taxon>Pezizomycotina</taxon>
        <taxon>Eurotiomycetes</taxon>
        <taxon>Eurotiomycetidae</taxon>
        <taxon>Eurotiales</taxon>
        <taxon>Aspergillaceae</taxon>
        <taxon>Aspergillus</taxon>
        <taxon>Aspergillus subgen. Circumdati</taxon>
    </lineage>
</organism>
<dbReference type="InterPro" id="IPR010977">
    <property type="entry name" value="Aromatic_deC"/>
</dbReference>
<dbReference type="InterPro" id="IPR015422">
    <property type="entry name" value="PyrdxlP-dep_Trfase_small"/>
</dbReference>
<dbReference type="STRING" id="1450539.A0A318ZB57"/>
<evidence type="ECO:0000256" key="1">
    <source>
        <dbReference type="ARBA" id="ARBA00001933"/>
    </source>
</evidence>
<dbReference type="AlphaFoldDB" id="A0A318ZB57"/>
<dbReference type="GeneID" id="37079371"/>
<dbReference type="Pfam" id="PF00282">
    <property type="entry name" value="Pyridoxal_deC"/>
    <property type="match status" value="1"/>
</dbReference>
<evidence type="ECO:0000313" key="8">
    <source>
        <dbReference type="EMBL" id="PYH44671.1"/>
    </source>
</evidence>
<dbReference type="InterPro" id="IPR015424">
    <property type="entry name" value="PyrdxlP-dep_Trfase"/>
</dbReference>
<evidence type="ECO:0000256" key="7">
    <source>
        <dbReference type="RuleBase" id="RU000382"/>
    </source>
</evidence>
<evidence type="ECO:0000313" key="9">
    <source>
        <dbReference type="Proteomes" id="UP000248349"/>
    </source>
</evidence>
<evidence type="ECO:0000256" key="2">
    <source>
        <dbReference type="ARBA" id="ARBA00009533"/>
    </source>
</evidence>
<accession>A0A318ZB57</accession>
<keyword evidence="8" id="KW-0808">Transferase</keyword>
<keyword evidence="9" id="KW-1185">Reference proteome</keyword>
<evidence type="ECO:0000256" key="3">
    <source>
        <dbReference type="ARBA" id="ARBA00022793"/>
    </source>
</evidence>
<dbReference type="GO" id="GO:0016740">
    <property type="term" value="F:transferase activity"/>
    <property type="evidence" value="ECO:0007669"/>
    <property type="project" value="UniProtKB-KW"/>
</dbReference>
<dbReference type="Proteomes" id="UP000248349">
    <property type="component" value="Unassembled WGS sequence"/>
</dbReference>
<dbReference type="EMBL" id="KZ821235">
    <property type="protein sequence ID" value="PYH44671.1"/>
    <property type="molecule type" value="Genomic_DNA"/>
</dbReference>
<evidence type="ECO:0000256" key="5">
    <source>
        <dbReference type="ARBA" id="ARBA00023239"/>
    </source>
</evidence>
<dbReference type="PANTHER" id="PTHR11999">
    <property type="entry name" value="GROUP II PYRIDOXAL-5-PHOSPHATE DECARBOXYLASE"/>
    <property type="match status" value="1"/>
</dbReference>
<reference evidence="8 9" key="1">
    <citation type="submission" date="2016-12" db="EMBL/GenBank/DDBJ databases">
        <title>The genomes of Aspergillus section Nigri reveals drivers in fungal speciation.</title>
        <authorList>
            <consortium name="DOE Joint Genome Institute"/>
            <person name="Vesth T.C."/>
            <person name="Nybo J."/>
            <person name="Theobald S."/>
            <person name="Brandl J."/>
            <person name="Frisvad J.C."/>
            <person name="Nielsen K.F."/>
            <person name="Lyhne E.K."/>
            <person name="Kogle M.E."/>
            <person name="Kuo A."/>
            <person name="Riley R."/>
            <person name="Clum A."/>
            <person name="Nolan M."/>
            <person name="Lipzen A."/>
            <person name="Salamov A."/>
            <person name="Henrissat B."/>
            <person name="Wiebenga A."/>
            <person name="De Vries R.P."/>
            <person name="Grigoriev I.V."/>
            <person name="Mortensen U.H."/>
            <person name="Andersen M.R."/>
            <person name="Baker S.E."/>
        </authorList>
    </citation>
    <scope>NUCLEOTIDE SEQUENCE [LARGE SCALE GENOMIC DNA]</scope>
    <source>
        <strain evidence="8 9">JOP 1030-1</strain>
    </source>
</reference>
<feature type="modified residue" description="N6-(pyridoxal phosphate)lysine" evidence="6">
    <location>
        <position position="305"/>
    </location>
</feature>
<dbReference type="RefSeq" id="XP_025430653.1">
    <property type="nucleotide sequence ID" value="XM_025578142.1"/>
</dbReference>
<dbReference type="Gene3D" id="3.40.640.10">
    <property type="entry name" value="Type I PLP-dependent aspartate aminotransferase-like (Major domain)"/>
    <property type="match status" value="1"/>
</dbReference>
<dbReference type="InterPro" id="IPR021115">
    <property type="entry name" value="Pyridoxal-P_BS"/>
</dbReference>
<dbReference type="PROSITE" id="PS00392">
    <property type="entry name" value="DDC_GAD_HDC_YDC"/>
    <property type="match status" value="1"/>
</dbReference>
<protein>
    <submittedName>
        <fullName evidence="8">PLP-dependent transferase</fullName>
    </submittedName>
</protein>
<evidence type="ECO:0000256" key="6">
    <source>
        <dbReference type="PIRSR" id="PIRSR602129-50"/>
    </source>
</evidence>
<dbReference type="GO" id="GO:0019752">
    <property type="term" value="P:carboxylic acid metabolic process"/>
    <property type="evidence" value="ECO:0007669"/>
    <property type="project" value="InterPro"/>
</dbReference>
<gene>
    <name evidence="8" type="ORF">BP01DRAFT_392335</name>
</gene>
<dbReference type="GO" id="GO:0016831">
    <property type="term" value="F:carboxy-lyase activity"/>
    <property type="evidence" value="ECO:0007669"/>
    <property type="project" value="UniProtKB-KW"/>
</dbReference>
<sequence>MNGDTSEEKPVPDIMQDLDGEINLHWRRIVQLLAELIKVSSPNLNDQIITHATSEDITQLRHWGSPGTPQPLEKAIEEARTIFDYRIRTNHPLFFGYVPSGTVQLSWLGDILISAFNAHTGGRKAGLGACVIEEEMIKWLTTKINMPKSAGGIFVSGGSVANMMSIAVARDQKLDRGEYDRGVIYISQRGHFCVSKMSRVLGFERSQIHEVRCNDAFYLDIHDLKGQLVADRKKGLVPFMIVATCGYTETGAIDPIGLLAEIAHQEALWLHVDGSYGASVALSHSHSHLAADLGLADSVAWDAHKWLFSSYGCGMVLVRDKDHLASTFGVESRLSVCHAGESSRQLQPWDLGVELTRPARAISLWFTLRVLGEERIGRMIDYGMHVAEEVQAQLQAREGWDILTNVKLGVVIFRNNPKTSPERDLDAINAEISETLLKNNHAGIFPVDVSGVKYLRMCCITTRLHEEDIERLVEEIDKTAKEVGRKLT</sequence>
<dbReference type="PANTHER" id="PTHR11999:SF70">
    <property type="entry name" value="MIP05841P"/>
    <property type="match status" value="1"/>
</dbReference>
<proteinExistence type="inferred from homology"/>
<evidence type="ECO:0000256" key="4">
    <source>
        <dbReference type="ARBA" id="ARBA00022898"/>
    </source>
</evidence>
<dbReference type="InterPro" id="IPR002129">
    <property type="entry name" value="PyrdxlP-dep_de-COase"/>
</dbReference>
<dbReference type="Gene3D" id="3.90.1150.170">
    <property type="match status" value="1"/>
</dbReference>
<dbReference type="InterPro" id="IPR015421">
    <property type="entry name" value="PyrdxlP-dep_Trfase_major"/>
</dbReference>
<dbReference type="SUPFAM" id="SSF53383">
    <property type="entry name" value="PLP-dependent transferases"/>
    <property type="match status" value="1"/>
</dbReference>
<keyword evidence="4 6" id="KW-0663">Pyridoxal phosphate</keyword>
<comment type="cofactor">
    <cofactor evidence="1 6 7">
        <name>pyridoxal 5'-phosphate</name>
        <dbReference type="ChEBI" id="CHEBI:597326"/>
    </cofactor>
</comment>